<comment type="cofactor">
    <cofactor evidence="1">
        <name>Fe(2+)</name>
        <dbReference type="ChEBI" id="CHEBI:29033"/>
    </cofactor>
</comment>
<accession>A0ABU5QAS9</accession>
<keyword evidence="3" id="KW-1185">Reference proteome</keyword>
<evidence type="ECO:0000313" key="2">
    <source>
        <dbReference type="EMBL" id="MEA5139838.1"/>
    </source>
</evidence>
<dbReference type="SUPFAM" id="SSF51197">
    <property type="entry name" value="Clavaminate synthase-like"/>
    <property type="match status" value="1"/>
</dbReference>
<comment type="caution">
    <text evidence="2">The sequence shown here is derived from an EMBL/GenBank/DDBJ whole genome shotgun (WGS) entry which is preliminary data.</text>
</comment>
<dbReference type="Pfam" id="PF05721">
    <property type="entry name" value="PhyH"/>
    <property type="match status" value="1"/>
</dbReference>
<organism evidence="2 3">
    <name type="scientific">Arcicella rigui</name>
    <dbReference type="NCBI Taxonomy" id="797020"/>
    <lineage>
        <taxon>Bacteria</taxon>
        <taxon>Pseudomonadati</taxon>
        <taxon>Bacteroidota</taxon>
        <taxon>Cytophagia</taxon>
        <taxon>Cytophagales</taxon>
        <taxon>Flectobacillaceae</taxon>
        <taxon>Arcicella</taxon>
    </lineage>
</organism>
<dbReference type="RefSeq" id="WP_323296997.1">
    <property type="nucleotide sequence ID" value="NZ_JAYFUM010000012.1"/>
</dbReference>
<protein>
    <submittedName>
        <fullName evidence="2">Phytanoyl-CoA dioxygenase family protein</fullName>
    </submittedName>
</protein>
<evidence type="ECO:0000256" key="1">
    <source>
        <dbReference type="ARBA" id="ARBA00001954"/>
    </source>
</evidence>
<evidence type="ECO:0000313" key="3">
    <source>
        <dbReference type="Proteomes" id="UP001302949"/>
    </source>
</evidence>
<dbReference type="EMBL" id="JAYFUM010000012">
    <property type="protein sequence ID" value="MEA5139838.1"/>
    <property type="molecule type" value="Genomic_DNA"/>
</dbReference>
<dbReference type="Gene3D" id="2.60.120.620">
    <property type="entry name" value="q2cbj1_9rhob like domain"/>
    <property type="match status" value="1"/>
</dbReference>
<dbReference type="PANTHER" id="PTHR20883">
    <property type="entry name" value="PHYTANOYL-COA DIOXYGENASE DOMAIN CONTAINING 1"/>
    <property type="match status" value="1"/>
</dbReference>
<gene>
    <name evidence="2" type="ORF">VB248_11870</name>
</gene>
<dbReference type="GO" id="GO:0051213">
    <property type="term" value="F:dioxygenase activity"/>
    <property type="evidence" value="ECO:0007669"/>
    <property type="project" value="UniProtKB-KW"/>
</dbReference>
<keyword evidence="2" id="KW-0560">Oxidoreductase</keyword>
<name>A0ABU5QAS9_9BACT</name>
<sequence>MVNFQEFKETGYQIVRGLFAVEEIDKIREDAKQIFVNQMKYLNYPVDEIQTEIDFNKLLFRLFEEHPDRLMACGKHIQHLISLHKLSLDDRLVDNLKKLGIEFPNVCTRPVMFFNARKLAKKQVYWKTDAHQDWRSMQGSLNSIVVWVALADIDISLGALEVMPNSHKLGLQATQMVDSFGVIPDEVLAQQQIVPVEVKKGDALFFSSFLIHQSGNNSTEDGIRWSCHFRYNDLSEQAFIERGYPHPYVYYPNPDLITPDYPQAKDILNYFVNE</sequence>
<proteinExistence type="predicted"/>
<dbReference type="Proteomes" id="UP001302949">
    <property type="component" value="Unassembled WGS sequence"/>
</dbReference>
<dbReference type="PANTHER" id="PTHR20883:SF48">
    <property type="entry name" value="ECTOINE DIOXYGENASE"/>
    <property type="match status" value="1"/>
</dbReference>
<keyword evidence="2" id="KW-0223">Dioxygenase</keyword>
<reference evidence="2 3" key="1">
    <citation type="submission" date="2023-12" db="EMBL/GenBank/DDBJ databases">
        <title>Novel species of the genus Arcicella isolated from rivers.</title>
        <authorList>
            <person name="Lu H."/>
        </authorList>
    </citation>
    <scope>NUCLEOTIDE SEQUENCE [LARGE SCALE GENOMIC DNA]</scope>
    <source>
        <strain evidence="2 3">KCTC 23307</strain>
    </source>
</reference>
<dbReference type="InterPro" id="IPR008775">
    <property type="entry name" value="Phytyl_CoA_dOase-like"/>
</dbReference>